<dbReference type="PROSITE" id="PS00903">
    <property type="entry name" value="CYT_DCMP_DEAMINASES_1"/>
    <property type="match status" value="1"/>
</dbReference>
<dbReference type="AlphaFoldDB" id="A0A2W4D406"/>
<dbReference type="InterPro" id="IPR016193">
    <property type="entry name" value="Cytidine_deaminase-like"/>
</dbReference>
<evidence type="ECO:0000256" key="14">
    <source>
        <dbReference type="PIRSR" id="PIRSR006769-2"/>
    </source>
</evidence>
<comment type="catalytic activity">
    <reaction evidence="12">
        <text>5-amino-6-(5-phospho-D-ribitylamino)uracil + NADP(+) = 5-amino-6-(5-phospho-D-ribosylamino)uracil + NADPH + H(+)</text>
        <dbReference type="Rhea" id="RHEA:17845"/>
        <dbReference type="ChEBI" id="CHEBI:15378"/>
        <dbReference type="ChEBI" id="CHEBI:57783"/>
        <dbReference type="ChEBI" id="CHEBI:58349"/>
        <dbReference type="ChEBI" id="CHEBI:58421"/>
        <dbReference type="ChEBI" id="CHEBI:58453"/>
        <dbReference type="EC" id="1.1.1.193"/>
    </reaction>
</comment>
<feature type="active site" description="Proton donor" evidence="13">
    <location>
        <position position="56"/>
    </location>
</feature>
<name>A0A2W4D406_9HYPH</name>
<evidence type="ECO:0000256" key="11">
    <source>
        <dbReference type="ARBA" id="ARBA00023268"/>
    </source>
</evidence>
<proteinExistence type="inferred from homology"/>
<keyword evidence="7 12" id="KW-0479">Metal-binding</keyword>
<dbReference type="RefSeq" id="WP_111158245.1">
    <property type="nucleotide sequence ID" value="NZ_PCDP01000001.1"/>
</dbReference>
<feature type="binding site" evidence="15">
    <location>
        <position position="88"/>
    </location>
    <ligand>
        <name>Zn(2+)</name>
        <dbReference type="ChEBI" id="CHEBI:29105"/>
        <note>catalytic</note>
    </ligand>
</feature>
<feature type="binding site" evidence="15">
    <location>
        <position position="79"/>
    </location>
    <ligand>
        <name>Zn(2+)</name>
        <dbReference type="ChEBI" id="CHEBI:29105"/>
        <note>catalytic</note>
    </ligand>
</feature>
<keyword evidence="10 12" id="KW-0560">Oxidoreductase</keyword>
<feature type="binding site" evidence="14">
    <location>
        <position position="200"/>
    </location>
    <ligand>
        <name>NADP(+)</name>
        <dbReference type="ChEBI" id="CHEBI:58349"/>
    </ligand>
</feature>
<dbReference type="GO" id="GO:0009231">
    <property type="term" value="P:riboflavin biosynthetic process"/>
    <property type="evidence" value="ECO:0007669"/>
    <property type="project" value="UniProtKB-UniPathway"/>
</dbReference>
<dbReference type="InterPro" id="IPR024072">
    <property type="entry name" value="DHFR-like_dom_sf"/>
</dbReference>
<dbReference type="CDD" id="cd01284">
    <property type="entry name" value="Riboflavin_deaminase-reductase"/>
    <property type="match status" value="1"/>
</dbReference>
<feature type="binding site" evidence="15">
    <location>
        <position position="54"/>
    </location>
    <ligand>
        <name>Zn(2+)</name>
        <dbReference type="ChEBI" id="CHEBI:29105"/>
        <note>catalytic</note>
    </ligand>
</feature>
<reference evidence="17 18" key="1">
    <citation type="journal article" date="2018" name="Sci. Rep.">
        <title>Rhizobium tumorigenes sp. nov., a novel plant tumorigenic bacterium isolated from cane gall tumors on thornless blackberry.</title>
        <authorList>
            <person name="Kuzmanovi N."/>
            <person name="Smalla K."/>
            <person name="Gronow S."/>
            <person name="PuBawska J."/>
        </authorList>
    </citation>
    <scope>NUCLEOTIDE SEQUENCE [LARGE SCALE GENOMIC DNA]</scope>
    <source>
        <strain evidence="17 18">CCBAU 85046</strain>
    </source>
</reference>
<accession>A0A2W4D406</accession>
<feature type="binding site" evidence="14">
    <location>
        <position position="304"/>
    </location>
    <ligand>
        <name>substrate</name>
    </ligand>
</feature>
<evidence type="ECO:0000256" key="8">
    <source>
        <dbReference type="ARBA" id="ARBA00022833"/>
    </source>
</evidence>
<dbReference type="InterPro" id="IPR002734">
    <property type="entry name" value="RibDG_C"/>
</dbReference>
<dbReference type="Pfam" id="PF00383">
    <property type="entry name" value="dCMP_cyt_deam_1"/>
    <property type="match status" value="1"/>
</dbReference>
<evidence type="ECO:0000256" key="9">
    <source>
        <dbReference type="ARBA" id="ARBA00022857"/>
    </source>
</evidence>
<dbReference type="Gene3D" id="3.40.140.10">
    <property type="entry name" value="Cytidine Deaminase, domain 2"/>
    <property type="match status" value="1"/>
</dbReference>
<feature type="binding site" evidence="14">
    <location>
        <position position="208"/>
    </location>
    <ligand>
        <name>substrate</name>
    </ligand>
</feature>
<evidence type="ECO:0000256" key="12">
    <source>
        <dbReference type="PIRNR" id="PIRNR006769"/>
    </source>
</evidence>
<comment type="similarity">
    <text evidence="5 12">In the C-terminal section; belongs to the HTP reductase family.</text>
</comment>
<comment type="similarity">
    <text evidence="4 12">In the N-terminal section; belongs to the cytidine and deoxycytidylate deaminase family.</text>
</comment>
<sequence>MASAADDVRFMAEAIALGHEHLGLTSTNPSVGCVIVKDGVVVGRGVTAVGGRPHAEPQALAQAGEDARGATAYVTLEPCSHFGKTPPCADALVAAGVARVVVSVVDPDVRVAGRGLDKLRLAGIEVGSGVLEKEGRRALAGYLMRQTNGRPYVTLKLAVSADGMIGRKGQGQLPITGAAARERVQFLRAESDAILIGIGTAIADDPELTCRLPGLEDRSPIRIVLDEELRLPLESKLVRTAREVPVIAVAAEPPSFDDNRDDAFMTRRAALDAAGVEVLQCNLQQPNDLLRALASRGISSLLVEGGARAARNFLDAGLIDHILLFQGPATIGEGGIESPVTPSDISAGFTHVGTSAFGADRCDEYEREL</sequence>
<dbReference type="EMBL" id="PCDP01000001">
    <property type="protein sequence ID" value="PZM16915.1"/>
    <property type="molecule type" value="Genomic_DNA"/>
</dbReference>
<keyword evidence="9 12" id="KW-0521">NADP</keyword>
<evidence type="ECO:0000259" key="16">
    <source>
        <dbReference type="PROSITE" id="PS51747"/>
    </source>
</evidence>
<evidence type="ECO:0000256" key="6">
    <source>
        <dbReference type="ARBA" id="ARBA00022619"/>
    </source>
</evidence>
<dbReference type="PIRSF" id="PIRSF006769">
    <property type="entry name" value="RibD"/>
    <property type="match status" value="1"/>
</dbReference>
<dbReference type="Gene3D" id="3.40.430.10">
    <property type="entry name" value="Dihydrofolate Reductase, subunit A"/>
    <property type="match status" value="1"/>
</dbReference>
<evidence type="ECO:0000256" key="13">
    <source>
        <dbReference type="PIRSR" id="PIRSR006769-1"/>
    </source>
</evidence>
<comment type="caution">
    <text evidence="17">The sequence shown here is derived from an EMBL/GenBank/DDBJ whole genome shotgun (WGS) entry which is preliminary data.</text>
</comment>
<dbReference type="UniPathway" id="UPA00275">
    <property type="reaction ID" value="UER00401"/>
</dbReference>
<dbReference type="EC" id="1.1.1.193" evidence="12"/>
<dbReference type="EC" id="3.5.4.26" evidence="12"/>
<evidence type="ECO:0000256" key="5">
    <source>
        <dbReference type="ARBA" id="ARBA00007417"/>
    </source>
</evidence>
<dbReference type="PANTHER" id="PTHR38011">
    <property type="entry name" value="DIHYDROFOLATE REDUCTASE FAMILY PROTEIN (AFU_ORTHOLOGUE AFUA_8G06820)"/>
    <property type="match status" value="1"/>
</dbReference>
<dbReference type="GO" id="GO:0008703">
    <property type="term" value="F:5-amino-6-(5-phosphoribosylamino)uracil reductase activity"/>
    <property type="evidence" value="ECO:0007669"/>
    <property type="project" value="UniProtKB-EC"/>
</dbReference>
<feature type="binding site" evidence="14">
    <location>
        <position position="188"/>
    </location>
    <ligand>
        <name>substrate</name>
    </ligand>
</feature>
<evidence type="ECO:0000313" key="17">
    <source>
        <dbReference type="EMBL" id="PZM16915.1"/>
    </source>
</evidence>
<evidence type="ECO:0000256" key="2">
    <source>
        <dbReference type="ARBA" id="ARBA00004882"/>
    </source>
</evidence>
<dbReference type="InterPro" id="IPR002125">
    <property type="entry name" value="CMP_dCMP_dom"/>
</dbReference>
<keyword evidence="12" id="KW-0378">Hydrolase</keyword>
<evidence type="ECO:0000256" key="7">
    <source>
        <dbReference type="ARBA" id="ARBA00022723"/>
    </source>
</evidence>
<dbReference type="Proteomes" id="UP000248925">
    <property type="component" value="Unassembled WGS sequence"/>
</dbReference>
<dbReference type="InterPro" id="IPR050765">
    <property type="entry name" value="Riboflavin_Biosynth_HTPR"/>
</dbReference>
<dbReference type="OrthoDB" id="9800865at2"/>
<dbReference type="SUPFAM" id="SSF53927">
    <property type="entry name" value="Cytidine deaminase-like"/>
    <property type="match status" value="1"/>
</dbReference>
<keyword evidence="11" id="KW-0511">Multifunctional enzyme</keyword>
<keyword evidence="6 12" id="KW-0686">Riboflavin biosynthesis</keyword>
<dbReference type="Pfam" id="PF01872">
    <property type="entry name" value="RibD_C"/>
    <property type="match status" value="1"/>
</dbReference>
<gene>
    <name evidence="17" type="primary">ribD</name>
    <name evidence="17" type="ORF">CPY51_01305</name>
</gene>
<evidence type="ECO:0000256" key="4">
    <source>
        <dbReference type="ARBA" id="ARBA00005259"/>
    </source>
</evidence>
<dbReference type="GO" id="GO:0008270">
    <property type="term" value="F:zinc ion binding"/>
    <property type="evidence" value="ECO:0007669"/>
    <property type="project" value="InterPro"/>
</dbReference>
<dbReference type="SUPFAM" id="SSF53597">
    <property type="entry name" value="Dihydrofolate reductase-like"/>
    <property type="match status" value="1"/>
</dbReference>
<evidence type="ECO:0000256" key="1">
    <source>
        <dbReference type="ARBA" id="ARBA00002151"/>
    </source>
</evidence>
<dbReference type="GO" id="GO:0008835">
    <property type="term" value="F:diaminohydroxyphosphoribosylaminopyrimidine deaminase activity"/>
    <property type="evidence" value="ECO:0007669"/>
    <property type="project" value="UniProtKB-EC"/>
</dbReference>
<comment type="catalytic activity">
    <reaction evidence="12">
        <text>2,5-diamino-6-hydroxy-4-(5-phosphoribosylamino)-pyrimidine + H2O + H(+) = 5-amino-6-(5-phospho-D-ribosylamino)uracil + NH4(+)</text>
        <dbReference type="Rhea" id="RHEA:21868"/>
        <dbReference type="ChEBI" id="CHEBI:15377"/>
        <dbReference type="ChEBI" id="CHEBI:15378"/>
        <dbReference type="ChEBI" id="CHEBI:28938"/>
        <dbReference type="ChEBI" id="CHEBI:58453"/>
        <dbReference type="ChEBI" id="CHEBI:58614"/>
        <dbReference type="EC" id="3.5.4.26"/>
    </reaction>
</comment>
<evidence type="ECO:0000256" key="10">
    <source>
        <dbReference type="ARBA" id="ARBA00023002"/>
    </source>
</evidence>
<feature type="binding site" evidence="14">
    <location>
        <position position="158"/>
    </location>
    <ligand>
        <name>NADP(+)</name>
        <dbReference type="ChEBI" id="CHEBI:58349"/>
    </ligand>
</feature>
<dbReference type="NCBIfam" id="TIGR00326">
    <property type="entry name" value="eubact_ribD"/>
    <property type="match status" value="1"/>
</dbReference>
<dbReference type="PROSITE" id="PS51747">
    <property type="entry name" value="CYT_DCMP_DEAMINASES_2"/>
    <property type="match status" value="1"/>
</dbReference>
<comment type="pathway">
    <text evidence="2 12">Cofactor biosynthesis; riboflavin biosynthesis; 5-amino-6-(D-ribitylamino)uracil from GTP: step 2/4.</text>
</comment>
<feature type="binding site" evidence="14">
    <location>
        <position position="211"/>
    </location>
    <ligand>
        <name>substrate</name>
    </ligand>
</feature>
<feature type="binding site" evidence="14">
    <location>
        <position position="204"/>
    </location>
    <ligand>
        <name>NADP(+)</name>
        <dbReference type="ChEBI" id="CHEBI:58349"/>
    </ligand>
</feature>
<dbReference type="PANTHER" id="PTHR38011:SF7">
    <property type="entry name" value="2,5-DIAMINO-6-RIBOSYLAMINO-4(3H)-PYRIMIDINONE 5'-PHOSPHATE REDUCTASE"/>
    <property type="match status" value="1"/>
</dbReference>
<evidence type="ECO:0000256" key="15">
    <source>
        <dbReference type="PIRSR" id="PIRSR006769-3"/>
    </source>
</evidence>
<comment type="pathway">
    <text evidence="3 12">Cofactor biosynthesis; riboflavin biosynthesis; 5-amino-6-(D-ribitylamino)uracil from GTP: step 3/4.</text>
</comment>
<dbReference type="InterPro" id="IPR004794">
    <property type="entry name" value="Eubact_RibD"/>
</dbReference>
<dbReference type="InterPro" id="IPR016192">
    <property type="entry name" value="APOBEC/CMP_deaminase_Zn-bd"/>
</dbReference>
<evidence type="ECO:0000256" key="3">
    <source>
        <dbReference type="ARBA" id="ARBA00004910"/>
    </source>
</evidence>
<evidence type="ECO:0000313" key="18">
    <source>
        <dbReference type="Proteomes" id="UP000248925"/>
    </source>
</evidence>
<protein>
    <recommendedName>
        <fullName evidence="12">Riboflavin biosynthesis protein RibD</fullName>
    </recommendedName>
    <domain>
        <recommendedName>
            <fullName evidence="12">Diaminohydroxyphosphoribosylaminopyrimidine deaminase</fullName>
            <shortName evidence="12">DRAP deaminase</shortName>
            <ecNumber evidence="12">3.5.4.26</ecNumber>
        </recommendedName>
        <alternativeName>
            <fullName evidence="12">Riboflavin-specific deaminase</fullName>
        </alternativeName>
    </domain>
    <domain>
        <recommendedName>
            <fullName evidence="12">5-amino-6-(5-phosphoribosylamino)uracil reductase</fullName>
            <ecNumber evidence="12">1.1.1.193</ecNumber>
        </recommendedName>
        <alternativeName>
            <fullName evidence="12">HTP reductase</fullName>
        </alternativeName>
    </domain>
</protein>
<comment type="function">
    <text evidence="1 12">Converts 2,5-diamino-6-(ribosylamino)-4(3h)-pyrimidinone 5'-phosphate into 5-amino-6-(ribosylamino)-2,4(1h,3h)-pyrimidinedione 5'-phosphate.</text>
</comment>
<organism evidence="17 18">
    <name type="scientific">Rhizobium tubonense</name>
    <dbReference type="NCBI Taxonomy" id="484088"/>
    <lineage>
        <taxon>Bacteria</taxon>
        <taxon>Pseudomonadati</taxon>
        <taxon>Pseudomonadota</taxon>
        <taxon>Alphaproteobacteria</taxon>
        <taxon>Hyphomicrobiales</taxon>
        <taxon>Rhizobiaceae</taxon>
        <taxon>Rhizobium/Agrobacterium group</taxon>
        <taxon>Rhizobium</taxon>
    </lineage>
</organism>
<keyword evidence="18" id="KW-1185">Reference proteome</keyword>
<comment type="cofactor">
    <cofactor evidence="12 15">
        <name>Zn(2+)</name>
        <dbReference type="ChEBI" id="CHEBI:29105"/>
    </cofactor>
    <text evidence="12 15">Binds 1 zinc ion.</text>
</comment>
<keyword evidence="8 12" id="KW-0862">Zinc</keyword>
<feature type="domain" description="CMP/dCMP-type deaminase" evidence="16">
    <location>
        <begin position="5"/>
        <end position="127"/>
    </location>
</feature>